<dbReference type="Pfam" id="PF05175">
    <property type="entry name" value="MTS"/>
    <property type="match status" value="1"/>
</dbReference>
<dbReference type="AlphaFoldDB" id="A8HU44"/>
<dbReference type="GO" id="GO:0003676">
    <property type="term" value="F:nucleic acid binding"/>
    <property type="evidence" value="ECO:0007669"/>
    <property type="project" value="InterPro"/>
</dbReference>
<reference evidence="4 5" key="3">
    <citation type="journal article" date="2008" name="BMC Genomics">
        <title>The genome of the versatile nitrogen fixer Azorhizobium caulinodans ORS571.</title>
        <authorList>
            <person name="Lee KB."/>
            <person name="Backer P.D."/>
            <person name="Aono T."/>
            <person name="Liu CT."/>
            <person name="Suzuki S."/>
            <person name="Suzuki T."/>
            <person name="Kaneko T."/>
            <person name="Yamada M."/>
            <person name="Tabata S."/>
            <person name="Kupfer D.M."/>
            <person name="Najar F.Z."/>
            <person name="Wiley G.B."/>
            <person name="Roe B."/>
            <person name="Binnewies T.T."/>
            <person name="Ussery D.W."/>
            <person name="D'Haeze W."/>
            <person name="Herder J.D."/>
            <person name="Gevers D."/>
            <person name="Vereecke D."/>
            <person name="Holsters M."/>
            <person name="Oyaizu H."/>
        </authorList>
    </citation>
    <scope>NUCLEOTIDE SEQUENCE [LARGE SCALE GENOMIC DNA]</scope>
    <source>
        <strain evidence="5">ATCC 43989 / DSM 5975 / JCM 20966 / LMG 6465 / NBRC 14845 / NCIMB 13405 / ORS 571</strain>
    </source>
</reference>
<sequence>MLTQPRTGHRAGHDALLLAALAPAQARRIVDLGAGVGTAGLAVLVRLREASAHLVELDPATAALARQNAAGNGMSDRCAIVEADVRTLGKPAGPAEPAAQAADLVIANPPFNARAAHQTSPHARRATAHMADGETLMDWVLAAYRCLKPGGQVGLILRPADLATLLDALAGRFGAAELLPVHARADAPAVRLLVRAVKGRRTPPAIRPGLILAEADGRTTATADAVLRGEAGLIP</sequence>
<evidence type="ECO:0000256" key="1">
    <source>
        <dbReference type="ARBA" id="ARBA00022603"/>
    </source>
</evidence>
<dbReference type="InterPro" id="IPR050210">
    <property type="entry name" value="tRNA_Adenine-N(6)_MTase"/>
</dbReference>
<reference evidence="4 5" key="1">
    <citation type="journal article" date="2007" name="Appl. Environ. Microbiol.">
        <title>Rhizobial factors required for stem nodule maturation and maintenance in Sesbania rostrata-Azorhizobium caulinodans ORS571 symbiosis.</title>
        <authorList>
            <person name="Suzuki S."/>
            <person name="Aono T."/>
            <person name="Lee KB."/>
            <person name="Suzuki T."/>
            <person name="Liu CT."/>
            <person name="Miwa H."/>
            <person name="Wakao S."/>
            <person name="Iki T."/>
            <person name="Oyaizu H."/>
        </authorList>
    </citation>
    <scope>NUCLEOTIDE SEQUENCE [LARGE SCALE GENOMIC DNA]</scope>
    <source>
        <strain evidence="5">ATCC 43989 / DSM 5975 / JCM 20966 / LMG 6465 / NBRC 14845 / NCIMB 13405 / ORS 571</strain>
    </source>
</reference>
<keyword evidence="5" id="KW-1185">Reference proteome</keyword>
<reference evidence="4 5" key="6">
    <citation type="journal article" date="2011" name="Appl. Environ. Microbiol.">
        <title>Involvement of the azorhizobial chromosome partition gene (parA) in the onset of bacteroid differentiation during Sesbania rostrata stem nodule development.</title>
        <authorList>
            <person name="Liu CT."/>
            <person name="Lee KB."/>
            <person name="Wang YS."/>
            <person name="Peng MH."/>
            <person name="Lee KT."/>
            <person name="Suzuki S."/>
            <person name="Suzuki T."/>
            <person name="Oyaizu H."/>
        </authorList>
    </citation>
    <scope>NUCLEOTIDE SEQUENCE [LARGE SCALE GENOMIC DNA]</scope>
    <source>
        <strain evidence="5">ATCC 43989 / DSM 5975 / JCM 20966 / LMG 6465 / NBRC 14845 / NCIMB 13405 / ORS 571</strain>
    </source>
</reference>
<dbReference type="Gene3D" id="3.40.50.150">
    <property type="entry name" value="Vaccinia Virus protein VP39"/>
    <property type="match status" value="1"/>
</dbReference>
<dbReference type="SUPFAM" id="SSF53335">
    <property type="entry name" value="S-adenosyl-L-methionine-dependent methyltransferases"/>
    <property type="match status" value="1"/>
</dbReference>
<dbReference type="PANTHER" id="PTHR47739:SF1">
    <property type="entry name" value="TRNA1(VAL) (ADENINE(37)-N6)-METHYLTRANSFERASE"/>
    <property type="match status" value="1"/>
</dbReference>
<dbReference type="PROSITE" id="PS00092">
    <property type="entry name" value="N6_MTASE"/>
    <property type="match status" value="1"/>
</dbReference>
<accession>A8HU44</accession>
<dbReference type="HOGENOM" id="CLU_061983_1_1_5"/>
<keyword evidence="4" id="KW-0808">Transferase</keyword>
<protein>
    <submittedName>
        <fullName evidence="4">Putative O-methyltransferase</fullName>
    </submittedName>
</protein>
<dbReference type="KEGG" id="azc:AZC_0905"/>
<dbReference type="STRING" id="438753.AZC_0905"/>
<name>A8HU44_AZOC5</name>
<dbReference type="GO" id="GO:0008757">
    <property type="term" value="F:S-adenosylmethionine-dependent methyltransferase activity"/>
    <property type="evidence" value="ECO:0007669"/>
    <property type="project" value="UniProtKB-ARBA"/>
</dbReference>
<reference evidence="4 5" key="5">
    <citation type="journal article" date="2010" name="Appl. Environ. Microbiol.">
        <title>phrR-like gene praR of Azorhizobium caulinodans ORS571 is essential for symbiosis with Sesbania rostrata and is involved in expression of reb genes.</title>
        <authorList>
            <person name="Akiba N."/>
            <person name="Aono T."/>
            <person name="Toyazaki H."/>
            <person name="Sato S."/>
            <person name="Oyaizu H."/>
        </authorList>
    </citation>
    <scope>NUCLEOTIDE SEQUENCE [LARGE SCALE GENOMIC DNA]</scope>
    <source>
        <strain evidence="5">ATCC 43989 / DSM 5975 / JCM 20966 / LMG 6465 / NBRC 14845 / NCIMB 13405 / ORS 571</strain>
    </source>
</reference>
<dbReference type="Proteomes" id="UP000000270">
    <property type="component" value="Chromosome"/>
</dbReference>
<reference evidence="5" key="2">
    <citation type="submission" date="2007-04" db="EMBL/GenBank/DDBJ databases">
        <title>Complete genome sequence of the nitrogen-fixing bacterium Azorhizobium caulinodans ORS571.</title>
        <authorList>
            <person name="Lee K.B."/>
            <person name="Backer P.D."/>
            <person name="Aono T."/>
            <person name="Liu C.T."/>
            <person name="Suzuki S."/>
            <person name="Suzuki T."/>
            <person name="Kaneko T."/>
            <person name="Yamada M."/>
            <person name="Tabata S."/>
            <person name="Kupfer D.M."/>
            <person name="Najar F.Z."/>
            <person name="Wiley G.B."/>
            <person name="Roe B."/>
            <person name="Binnewies T."/>
            <person name="Ussery D."/>
            <person name="Vereecke D."/>
            <person name="Gevers D."/>
            <person name="Holsters M."/>
            <person name="Oyaizu H."/>
        </authorList>
    </citation>
    <scope>NUCLEOTIDE SEQUENCE [LARGE SCALE GENOMIC DNA]</scope>
    <source>
        <strain evidence="5">ATCC 43989 / DSM 5975 / JCM 20966 / LMG 6465 / NBRC 14845 / NCIMB 13405 / ORS 571</strain>
    </source>
</reference>
<proteinExistence type="predicted"/>
<dbReference type="eggNOG" id="COG4123">
    <property type="taxonomic scope" value="Bacteria"/>
</dbReference>
<keyword evidence="2" id="KW-0949">S-adenosyl-L-methionine</keyword>
<dbReference type="InterPro" id="IPR007848">
    <property type="entry name" value="Small_mtfrase_dom"/>
</dbReference>
<reference evidence="4 5" key="4">
    <citation type="journal article" date="2009" name="Appl. Environ. Microbiol.">
        <title>Comparative genome-wide transcriptional profiling of Azorhizobium caulinodans ORS571 grown under free-living and symbiotic conditions.</title>
        <authorList>
            <person name="Tsukada S."/>
            <person name="Aono T."/>
            <person name="Akiba N."/>
            <person name="Lee KB."/>
            <person name="Liu CT."/>
            <person name="Toyazaki H."/>
            <person name="Oyaizu H."/>
        </authorList>
    </citation>
    <scope>NUCLEOTIDE SEQUENCE [LARGE SCALE GENOMIC DNA]</scope>
    <source>
        <strain evidence="5">ATCC 43989 / DSM 5975 / JCM 20966 / LMG 6465 / NBRC 14845 / NCIMB 13405 / ORS 571</strain>
    </source>
</reference>
<evidence type="ECO:0000256" key="2">
    <source>
        <dbReference type="ARBA" id="ARBA00022691"/>
    </source>
</evidence>
<dbReference type="InterPro" id="IPR002052">
    <property type="entry name" value="DNA_methylase_N6_adenine_CS"/>
</dbReference>
<feature type="domain" description="Methyltransferase small" evidence="3">
    <location>
        <begin position="15"/>
        <end position="119"/>
    </location>
</feature>
<dbReference type="CDD" id="cd02440">
    <property type="entry name" value="AdoMet_MTases"/>
    <property type="match status" value="1"/>
</dbReference>
<keyword evidence="1 4" id="KW-0489">Methyltransferase</keyword>
<evidence type="ECO:0000313" key="5">
    <source>
        <dbReference type="Proteomes" id="UP000000270"/>
    </source>
</evidence>
<organism evidence="4 5">
    <name type="scientific">Azorhizobium caulinodans (strain ATCC 43989 / DSM 5975 / JCM 20966 / LMG 6465 / NBRC 14845 / NCIMB 13405 / ORS 571)</name>
    <dbReference type="NCBI Taxonomy" id="438753"/>
    <lineage>
        <taxon>Bacteria</taxon>
        <taxon>Pseudomonadati</taxon>
        <taxon>Pseudomonadota</taxon>
        <taxon>Alphaproteobacteria</taxon>
        <taxon>Hyphomicrobiales</taxon>
        <taxon>Xanthobacteraceae</taxon>
        <taxon>Azorhizobium</taxon>
    </lineage>
</organism>
<evidence type="ECO:0000313" key="4">
    <source>
        <dbReference type="EMBL" id="BAF86903.1"/>
    </source>
</evidence>
<evidence type="ECO:0000259" key="3">
    <source>
        <dbReference type="Pfam" id="PF05175"/>
    </source>
</evidence>
<dbReference type="PANTHER" id="PTHR47739">
    <property type="entry name" value="TRNA1(VAL) (ADENINE(37)-N6)-METHYLTRANSFERASE"/>
    <property type="match status" value="1"/>
</dbReference>
<dbReference type="GO" id="GO:0032259">
    <property type="term" value="P:methylation"/>
    <property type="evidence" value="ECO:0007669"/>
    <property type="project" value="UniProtKB-KW"/>
</dbReference>
<dbReference type="InterPro" id="IPR029063">
    <property type="entry name" value="SAM-dependent_MTases_sf"/>
</dbReference>
<dbReference type="EMBL" id="AP009384">
    <property type="protein sequence ID" value="BAF86903.1"/>
    <property type="molecule type" value="Genomic_DNA"/>
</dbReference>
<gene>
    <name evidence="4" type="ordered locus">AZC_0905</name>
</gene>
<dbReference type="GO" id="GO:0008170">
    <property type="term" value="F:N-methyltransferase activity"/>
    <property type="evidence" value="ECO:0007669"/>
    <property type="project" value="UniProtKB-ARBA"/>
</dbReference>